<dbReference type="CDD" id="cd10527">
    <property type="entry name" value="SET_LSMT"/>
    <property type="match status" value="1"/>
</dbReference>
<evidence type="ECO:0000313" key="2">
    <source>
        <dbReference type="EMBL" id="KAF5322082.1"/>
    </source>
</evidence>
<organism evidence="2 3">
    <name type="scientific">Psilocybe cf. subviscida</name>
    <dbReference type="NCBI Taxonomy" id="2480587"/>
    <lineage>
        <taxon>Eukaryota</taxon>
        <taxon>Fungi</taxon>
        <taxon>Dikarya</taxon>
        <taxon>Basidiomycota</taxon>
        <taxon>Agaricomycotina</taxon>
        <taxon>Agaricomycetes</taxon>
        <taxon>Agaricomycetidae</taxon>
        <taxon>Agaricales</taxon>
        <taxon>Agaricineae</taxon>
        <taxon>Strophariaceae</taxon>
        <taxon>Psilocybe</taxon>
    </lineage>
</organism>
<name>A0A8H5BEZ9_9AGAR</name>
<dbReference type="PANTHER" id="PTHR13271">
    <property type="entry name" value="UNCHARACTERIZED PUTATIVE METHYLTRANSFERASE"/>
    <property type="match status" value="1"/>
</dbReference>
<evidence type="ECO:0000313" key="3">
    <source>
        <dbReference type="Proteomes" id="UP000567179"/>
    </source>
</evidence>
<dbReference type="Gene3D" id="3.90.1410.10">
    <property type="entry name" value="set domain protein methyltransferase, domain 1"/>
    <property type="match status" value="1"/>
</dbReference>
<reference evidence="2 3" key="1">
    <citation type="journal article" date="2020" name="ISME J.">
        <title>Uncovering the hidden diversity of litter-decomposition mechanisms in mushroom-forming fungi.</title>
        <authorList>
            <person name="Floudas D."/>
            <person name="Bentzer J."/>
            <person name="Ahren D."/>
            <person name="Johansson T."/>
            <person name="Persson P."/>
            <person name="Tunlid A."/>
        </authorList>
    </citation>
    <scope>NUCLEOTIDE SEQUENCE [LARGE SCALE GENOMIC DNA]</scope>
    <source>
        <strain evidence="2 3">CBS 101986</strain>
    </source>
</reference>
<gene>
    <name evidence="2" type="ORF">D9619_002102</name>
</gene>
<dbReference type="EMBL" id="JAACJJ010000028">
    <property type="protein sequence ID" value="KAF5322082.1"/>
    <property type="molecule type" value="Genomic_DNA"/>
</dbReference>
<evidence type="ECO:0008006" key="4">
    <source>
        <dbReference type="Google" id="ProtNLM"/>
    </source>
</evidence>
<feature type="compositionally biased region" description="Acidic residues" evidence="1">
    <location>
        <begin position="456"/>
        <end position="466"/>
    </location>
</feature>
<sequence>MFNDARLSTLLEWCAENSILIDDRIQIRYHGVETMQQGVFAKDEFIPEKTTLVKIPKSAILSVKTSSMVHPLPQHHVGVAAQLSLSLALYIEILKETRSRFYGYLQSLPSGIVDLPVFWSVNKNCERTSTNTPDYGDGPAALRWLSSTDSGDLLSHKTENGMTLLDEVTFFYHAEALPAIGNLTAEHEAALPPTARPDLLGFYRAFSLVSSRAFLVDAFHGLAMVPVADAFNHVIENSIHLESDYDVCPECGSLDECSHDLDTMPSEKASLCGDEVEILSHYRDQHLEMVSNLAIPPGTEIFNTYGEHLGNAQLLNQYGFILDVNHNDRLKWTLQQIIDTIGLLDVHVGIGSDSNTAANDTSAKLKADVHAVCSTLSDVSAHFPSQLAFFDNEQCTIGDLLYCLNDEGSLSRELWTLLFILSFRHHRKTVSLSGAQTPTTVASSVWRLQIWAEDYDDSDDDNEENMVTDKDEKESQTTSQGTSRNLVPESLLDPLAQSILLQMSGWVVDLCGARKRRIGIPEAWKMDLSDVMEVFTSTHDQWKCTL</sequence>
<dbReference type="InterPro" id="IPR046341">
    <property type="entry name" value="SET_dom_sf"/>
</dbReference>
<proteinExistence type="predicted"/>
<feature type="region of interest" description="Disordered" evidence="1">
    <location>
        <begin position="456"/>
        <end position="485"/>
    </location>
</feature>
<dbReference type="Proteomes" id="UP000567179">
    <property type="component" value="Unassembled WGS sequence"/>
</dbReference>
<accession>A0A8H5BEZ9</accession>
<evidence type="ECO:0000256" key="1">
    <source>
        <dbReference type="SAM" id="MobiDB-lite"/>
    </source>
</evidence>
<dbReference type="GO" id="GO:0005634">
    <property type="term" value="C:nucleus"/>
    <property type="evidence" value="ECO:0007669"/>
    <property type="project" value="TreeGrafter"/>
</dbReference>
<keyword evidence="3" id="KW-1185">Reference proteome</keyword>
<protein>
    <recommendedName>
        <fullName evidence="4">SET domain-containing protein</fullName>
    </recommendedName>
</protein>
<dbReference type="GO" id="GO:0016279">
    <property type="term" value="F:protein-lysine N-methyltransferase activity"/>
    <property type="evidence" value="ECO:0007669"/>
    <property type="project" value="TreeGrafter"/>
</dbReference>
<dbReference type="OrthoDB" id="441812at2759"/>
<comment type="caution">
    <text evidence="2">The sequence shown here is derived from an EMBL/GenBank/DDBJ whole genome shotgun (WGS) entry which is preliminary data.</text>
</comment>
<dbReference type="AlphaFoldDB" id="A0A8H5BEZ9"/>
<dbReference type="InterPro" id="IPR050600">
    <property type="entry name" value="SETD3_SETD6_MTase"/>
</dbReference>
<feature type="compositionally biased region" description="Polar residues" evidence="1">
    <location>
        <begin position="476"/>
        <end position="485"/>
    </location>
</feature>
<dbReference type="SUPFAM" id="SSF82199">
    <property type="entry name" value="SET domain"/>
    <property type="match status" value="1"/>
</dbReference>
<dbReference type="PANTHER" id="PTHR13271:SF34">
    <property type="entry name" value="N-LYSINE METHYLTRANSFERASE SETD6"/>
    <property type="match status" value="1"/>
</dbReference>